<dbReference type="InterPro" id="IPR053139">
    <property type="entry name" value="Surface_bspA-like"/>
</dbReference>
<reference evidence="3" key="1">
    <citation type="journal article" date="2023" name="Commun. Biol.">
        <title>Genome analysis of Parmales, the sister group of diatoms, reveals the evolutionary specialization of diatoms from phago-mixotrophs to photoautotrophs.</title>
        <authorList>
            <person name="Ban H."/>
            <person name="Sato S."/>
            <person name="Yoshikawa S."/>
            <person name="Yamada K."/>
            <person name="Nakamura Y."/>
            <person name="Ichinomiya M."/>
            <person name="Sato N."/>
            <person name="Blanc-Mathieu R."/>
            <person name="Endo H."/>
            <person name="Kuwata A."/>
            <person name="Ogata H."/>
        </authorList>
    </citation>
    <scope>NUCLEOTIDE SEQUENCE [LARGE SCALE GENOMIC DNA]</scope>
</reference>
<sequence>MSKSVATEYHEGHESREMCSKRGAGDEENQYEEGIIATLRTVSTVPATTDQFMHTTEFRRHFVEYVPDDTLMALRLATKPWMRDIENLLRRIIENGGQRGSMIVHDGNDISRWKVQPRKERRKLATRVVFFLNITKVGERACQFADNLVVVDFPEGVESIGDYAFHCCRSLTIVCFPTTLKSIGDRAFGYCSSLDNVDLLHTNLQELGDLAFEDCYELKTMMIPDSLQTLGAYVFNECSKLVPSKINRDDTNAVVAHLRSLQI</sequence>
<feature type="compositionally biased region" description="Basic and acidic residues" evidence="1">
    <location>
        <begin position="8"/>
        <end position="25"/>
    </location>
</feature>
<evidence type="ECO:0000256" key="1">
    <source>
        <dbReference type="SAM" id="MobiDB-lite"/>
    </source>
</evidence>
<organism evidence="2 3">
    <name type="scientific">Triparma laevis f. inornata</name>
    <dbReference type="NCBI Taxonomy" id="1714386"/>
    <lineage>
        <taxon>Eukaryota</taxon>
        <taxon>Sar</taxon>
        <taxon>Stramenopiles</taxon>
        <taxon>Ochrophyta</taxon>
        <taxon>Bolidophyceae</taxon>
        <taxon>Parmales</taxon>
        <taxon>Triparmaceae</taxon>
        <taxon>Triparma</taxon>
    </lineage>
</organism>
<accession>A0A9W7AA73</accession>
<gene>
    <name evidence="2" type="ORF">TL16_g04554</name>
</gene>
<evidence type="ECO:0000313" key="2">
    <source>
        <dbReference type="EMBL" id="GMH66961.1"/>
    </source>
</evidence>
<dbReference type="AlphaFoldDB" id="A0A9W7AA73"/>
<evidence type="ECO:0000313" key="3">
    <source>
        <dbReference type="Proteomes" id="UP001162640"/>
    </source>
</evidence>
<dbReference type="SUPFAM" id="SSF52058">
    <property type="entry name" value="L domain-like"/>
    <property type="match status" value="1"/>
</dbReference>
<dbReference type="InterPro" id="IPR026906">
    <property type="entry name" value="LRR_5"/>
</dbReference>
<dbReference type="Proteomes" id="UP001162640">
    <property type="component" value="Unassembled WGS sequence"/>
</dbReference>
<dbReference type="EMBL" id="BLQM01000126">
    <property type="protein sequence ID" value="GMH66961.1"/>
    <property type="molecule type" value="Genomic_DNA"/>
</dbReference>
<feature type="region of interest" description="Disordered" evidence="1">
    <location>
        <begin position="1"/>
        <end position="27"/>
    </location>
</feature>
<name>A0A9W7AA73_9STRA</name>
<comment type="caution">
    <text evidence="2">The sequence shown here is derived from an EMBL/GenBank/DDBJ whole genome shotgun (WGS) entry which is preliminary data.</text>
</comment>
<dbReference type="Gene3D" id="3.80.10.10">
    <property type="entry name" value="Ribonuclease Inhibitor"/>
    <property type="match status" value="1"/>
</dbReference>
<dbReference type="PANTHER" id="PTHR45661:SF3">
    <property type="entry name" value="IG-LIKE DOMAIN-CONTAINING PROTEIN"/>
    <property type="match status" value="1"/>
</dbReference>
<dbReference type="InterPro" id="IPR032675">
    <property type="entry name" value="LRR_dom_sf"/>
</dbReference>
<protein>
    <submittedName>
        <fullName evidence="2">Uncharacterized protein</fullName>
    </submittedName>
</protein>
<proteinExistence type="predicted"/>
<dbReference type="Pfam" id="PF13306">
    <property type="entry name" value="LRR_5"/>
    <property type="match status" value="1"/>
</dbReference>
<dbReference type="PANTHER" id="PTHR45661">
    <property type="entry name" value="SURFACE ANTIGEN"/>
    <property type="match status" value="1"/>
</dbReference>